<dbReference type="SUPFAM" id="SSF48498">
    <property type="entry name" value="Tetracyclin repressor-like, C-terminal domain"/>
    <property type="match status" value="1"/>
</dbReference>
<dbReference type="Pfam" id="PF00440">
    <property type="entry name" value="TetR_N"/>
    <property type="match status" value="1"/>
</dbReference>
<evidence type="ECO:0000256" key="4">
    <source>
        <dbReference type="PROSITE-ProRule" id="PRU00335"/>
    </source>
</evidence>
<dbReference type="InterPro" id="IPR036271">
    <property type="entry name" value="Tet_transcr_reg_TetR-rel_C_sf"/>
</dbReference>
<dbReference type="PANTHER" id="PTHR30055">
    <property type="entry name" value="HTH-TYPE TRANSCRIPTIONAL REGULATOR RUTR"/>
    <property type="match status" value="1"/>
</dbReference>
<evidence type="ECO:0000256" key="3">
    <source>
        <dbReference type="ARBA" id="ARBA00023163"/>
    </source>
</evidence>
<dbReference type="SUPFAM" id="SSF46689">
    <property type="entry name" value="Homeodomain-like"/>
    <property type="match status" value="1"/>
</dbReference>
<evidence type="ECO:0000259" key="5">
    <source>
        <dbReference type="PROSITE" id="PS50977"/>
    </source>
</evidence>
<dbReference type="Gene3D" id="1.10.10.60">
    <property type="entry name" value="Homeodomain-like"/>
    <property type="match status" value="1"/>
</dbReference>
<gene>
    <name evidence="6" type="ORF">GJA_2515</name>
</gene>
<dbReference type="GO" id="GO:0000976">
    <property type="term" value="F:transcription cis-regulatory region binding"/>
    <property type="evidence" value="ECO:0007669"/>
    <property type="project" value="TreeGrafter"/>
</dbReference>
<sequence length="217" mass="24116">MMSRKKKETALDRERIAAAALALIDAEGIDQLSMRKLGASLGVEAMTLYYYFTNKAELLDGVTDCLLELVESFMDPALAGLERIRQTFHGMRRLSIEHPQAFLAMVQRRFRTRRALEFYEHLLQAFADAGATPEQSARYYRMLANFSAGAGIAEVGSRALQPHATPIILEDFNLPEVFPRVTEVAPHLRVPCLGPIFASGLELILGQLQAELSFSAS</sequence>
<evidence type="ECO:0000256" key="1">
    <source>
        <dbReference type="ARBA" id="ARBA00023015"/>
    </source>
</evidence>
<reference evidence="6 7" key="1">
    <citation type="journal article" date="2015" name="Genome Announc.">
        <title>Genome Sequence of Mushroom Soft-Rot Pathogen Janthinobacterium agaricidamnosum.</title>
        <authorList>
            <person name="Graupner K."/>
            <person name="Lackner G."/>
            <person name="Hertweck C."/>
        </authorList>
    </citation>
    <scope>NUCLEOTIDE SEQUENCE [LARGE SCALE GENOMIC DNA]</scope>
    <source>
        <strain evidence="7">NBRC 102515 / DSM 9628</strain>
    </source>
</reference>
<keyword evidence="3" id="KW-0804">Transcription</keyword>
<dbReference type="InterPro" id="IPR001647">
    <property type="entry name" value="HTH_TetR"/>
</dbReference>
<dbReference type="Pfam" id="PF02909">
    <property type="entry name" value="TetR_C_1"/>
    <property type="match status" value="1"/>
</dbReference>
<dbReference type="GO" id="GO:0045892">
    <property type="term" value="P:negative regulation of DNA-templated transcription"/>
    <property type="evidence" value="ECO:0007669"/>
    <property type="project" value="InterPro"/>
</dbReference>
<keyword evidence="7" id="KW-1185">Reference proteome</keyword>
<dbReference type="KEGG" id="jag:GJA_2515"/>
<dbReference type="STRING" id="1349767.GJA_2515"/>
<dbReference type="PATRIC" id="fig|1349767.4.peg.4252"/>
<dbReference type="PRINTS" id="PR00455">
    <property type="entry name" value="HTHTETR"/>
</dbReference>
<dbReference type="Gene3D" id="1.10.357.10">
    <property type="entry name" value="Tetracycline Repressor, domain 2"/>
    <property type="match status" value="1"/>
</dbReference>
<dbReference type="InterPro" id="IPR009057">
    <property type="entry name" value="Homeodomain-like_sf"/>
</dbReference>
<dbReference type="EMBL" id="HG322949">
    <property type="protein sequence ID" value="CDG83145.1"/>
    <property type="molecule type" value="Genomic_DNA"/>
</dbReference>
<dbReference type="PROSITE" id="PS50977">
    <property type="entry name" value="HTH_TETR_2"/>
    <property type="match status" value="1"/>
</dbReference>
<accession>W0V6B9</accession>
<dbReference type="HOGENOM" id="CLU_069543_3_1_4"/>
<dbReference type="PANTHER" id="PTHR30055:SF234">
    <property type="entry name" value="HTH-TYPE TRANSCRIPTIONAL REGULATOR BETI"/>
    <property type="match status" value="1"/>
</dbReference>
<dbReference type="eggNOG" id="COG1309">
    <property type="taxonomic scope" value="Bacteria"/>
</dbReference>
<feature type="domain" description="HTH tetR-type" evidence="5">
    <location>
        <begin position="10"/>
        <end position="70"/>
    </location>
</feature>
<keyword evidence="1" id="KW-0805">Transcription regulation</keyword>
<evidence type="ECO:0000313" key="6">
    <source>
        <dbReference type="EMBL" id="CDG83145.1"/>
    </source>
</evidence>
<feature type="DNA-binding region" description="H-T-H motif" evidence="4">
    <location>
        <begin position="33"/>
        <end position="52"/>
    </location>
</feature>
<evidence type="ECO:0000313" key="7">
    <source>
        <dbReference type="Proteomes" id="UP000027604"/>
    </source>
</evidence>
<protein>
    <submittedName>
        <fullName evidence="6">Bacterial regulatory s, tetR family protein</fullName>
    </submittedName>
</protein>
<proteinExistence type="predicted"/>
<dbReference type="GO" id="GO:0003700">
    <property type="term" value="F:DNA-binding transcription factor activity"/>
    <property type="evidence" value="ECO:0007669"/>
    <property type="project" value="TreeGrafter"/>
</dbReference>
<dbReference type="InterPro" id="IPR050109">
    <property type="entry name" value="HTH-type_TetR-like_transc_reg"/>
</dbReference>
<name>W0V6B9_9BURK</name>
<dbReference type="InterPro" id="IPR004111">
    <property type="entry name" value="Repressor_TetR_C"/>
</dbReference>
<evidence type="ECO:0000256" key="2">
    <source>
        <dbReference type="ARBA" id="ARBA00023125"/>
    </source>
</evidence>
<keyword evidence="2 4" id="KW-0238">DNA-binding</keyword>
<organism evidence="6 7">
    <name type="scientific">Janthinobacterium agaricidamnosum NBRC 102515 = DSM 9628</name>
    <dbReference type="NCBI Taxonomy" id="1349767"/>
    <lineage>
        <taxon>Bacteria</taxon>
        <taxon>Pseudomonadati</taxon>
        <taxon>Pseudomonadota</taxon>
        <taxon>Betaproteobacteria</taxon>
        <taxon>Burkholderiales</taxon>
        <taxon>Oxalobacteraceae</taxon>
        <taxon>Janthinobacterium</taxon>
    </lineage>
</organism>
<dbReference type="Proteomes" id="UP000027604">
    <property type="component" value="Chromosome I"/>
</dbReference>
<dbReference type="AlphaFoldDB" id="W0V6B9"/>